<gene>
    <name evidence="2" type="ORF">BCV70DRAFT_228104</name>
</gene>
<evidence type="ECO:0000313" key="2">
    <source>
        <dbReference type="EMBL" id="PWY97998.1"/>
    </source>
</evidence>
<dbReference type="NCBIfam" id="TIGR01460">
    <property type="entry name" value="HAD-SF-IIA"/>
    <property type="match status" value="1"/>
</dbReference>
<dbReference type="OrthoDB" id="10251048at2759"/>
<dbReference type="Proteomes" id="UP000246740">
    <property type="component" value="Unassembled WGS sequence"/>
</dbReference>
<dbReference type="SUPFAM" id="SSF56784">
    <property type="entry name" value="HAD-like"/>
    <property type="match status" value="2"/>
</dbReference>
<reference evidence="2 3" key="1">
    <citation type="journal article" date="2018" name="Mol. Biol. Evol.">
        <title>Broad Genomic Sampling Reveals a Smut Pathogenic Ancestry of the Fungal Clade Ustilaginomycotina.</title>
        <authorList>
            <person name="Kijpornyongpan T."/>
            <person name="Mondo S.J."/>
            <person name="Barry K."/>
            <person name="Sandor L."/>
            <person name="Lee J."/>
            <person name="Lipzen A."/>
            <person name="Pangilinan J."/>
            <person name="LaButti K."/>
            <person name="Hainaut M."/>
            <person name="Henrissat B."/>
            <person name="Grigoriev I.V."/>
            <person name="Spatafora J.W."/>
            <person name="Aime M.C."/>
        </authorList>
    </citation>
    <scope>NUCLEOTIDE SEQUENCE [LARGE SCALE GENOMIC DNA]</scope>
    <source>
        <strain evidence="2 3">MCA 3645</strain>
    </source>
</reference>
<dbReference type="InterPro" id="IPR006353">
    <property type="entry name" value="HAD-SF_hydro_IIA_CECR5"/>
</dbReference>
<protein>
    <submittedName>
        <fullName evidence="2">HAD-superfamily hydrolase</fullName>
    </submittedName>
</protein>
<dbReference type="GO" id="GO:0016787">
    <property type="term" value="F:hydrolase activity"/>
    <property type="evidence" value="ECO:0007669"/>
    <property type="project" value="UniProtKB-KW"/>
</dbReference>
<dbReference type="InParanoid" id="A0A317XKN7"/>
<dbReference type="InterPro" id="IPR023214">
    <property type="entry name" value="HAD_sf"/>
</dbReference>
<name>A0A317XKN7_9BASI</name>
<dbReference type="InterPro" id="IPR050324">
    <property type="entry name" value="CDP-alcohol_PTase-I"/>
</dbReference>
<proteinExistence type="predicted"/>
<dbReference type="InterPro" id="IPR036412">
    <property type="entry name" value="HAD-like_sf"/>
</dbReference>
<dbReference type="EMBL" id="KZ819200">
    <property type="protein sequence ID" value="PWY97998.1"/>
    <property type="molecule type" value="Genomic_DNA"/>
</dbReference>
<dbReference type="GO" id="GO:0046474">
    <property type="term" value="P:glycerophospholipid biosynthetic process"/>
    <property type="evidence" value="ECO:0007669"/>
    <property type="project" value="TreeGrafter"/>
</dbReference>
<dbReference type="FunCoup" id="A0A317XKN7">
    <property type="interactions" value="196"/>
</dbReference>
<keyword evidence="3" id="KW-1185">Reference proteome</keyword>
<dbReference type="Pfam" id="PF13344">
    <property type="entry name" value="Hydrolase_6"/>
    <property type="match status" value="1"/>
</dbReference>
<dbReference type="NCBIfam" id="TIGR01456">
    <property type="entry name" value="CECR5"/>
    <property type="match status" value="1"/>
</dbReference>
<dbReference type="AlphaFoldDB" id="A0A317XKN7"/>
<dbReference type="Gene3D" id="3.40.50.1000">
    <property type="entry name" value="HAD superfamily/HAD-like"/>
    <property type="match status" value="2"/>
</dbReference>
<evidence type="ECO:0000256" key="1">
    <source>
        <dbReference type="SAM" id="MobiDB-lite"/>
    </source>
</evidence>
<dbReference type="STRING" id="1882483.A0A317XKN7"/>
<dbReference type="GO" id="GO:0005739">
    <property type="term" value="C:mitochondrion"/>
    <property type="evidence" value="ECO:0007669"/>
    <property type="project" value="TreeGrafter"/>
</dbReference>
<dbReference type="InterPro" id="IPR006357">
    <property type="entry name" value="HAD-SF_hydro_IIA"/>
</dbReference>
<accession>A0A317XKN7</accession>
<organism evidence="2 3">
    <name type="scientific">Testicularia cyperi</name>
    <dbReference type="NCBI Taxonomy" id="1882483"/>
    <lineage>
        <taxon>Eukaryota</taxon>
        <taxon>Fungi</taxon>
        <taxon>Dikarya</taxon>
        <taxon>Basidiomycota</taxon>
        <taxon>Ustilaginomycotina</taxon>
        <taxon>Ustilaginomycetes</taxon>
        <taxon>Ustilaginales</taxon>
        <taxon>Anthracoideaceae</taxon>
        <taxon>Testicularia</taxon>
    </lineage>
</organism>
<evidence type="ECO:0000313" key="3">
    <source>
        <dbReference type="Proteomes" id="UP000246740"/>
    </source>
</evidence>
<dbReference type="PANTHER" id="PTHR14269">
    <property type="entry name" value="CDP-DIACYLGLYCEROL--GLYCEROL-3-PHOSPHATE 3-PHOSPHATIDYLTRANSFERASE-RELATED"/>
    <property type="match status" value="1"/>
</dbReference>
<sequence length="394" mass="42971">MNLQSSPIHVNEQVTAQLQRPLAFAFDIDGVLKAGPNVLPEAKRALRILEGDNPRSQKIPYIFITNGGGKHESARATDLARELEVPVSEEQVIQAHTVMKSLVPLYGDKPILMVGGPETPPGAARAVMNSYGFQDVYTTLDLHAHAPAAWPFSTISDDQLPFIRNADFSKVQFAAVLVFHDSREWGRDTQIIIDILRSHNGVFGTEFPLDQHPTHQIPIYFSHGDLLWGNDHSVVRFGQGAFRLAIENVYKHTTGRDLQSTVFGKPHRITYDYANELLRELVIKTASASVSTSSTSSSTSASNRSGNGNGNGDGKGQEAARAEAAKQLGPSVWMVGDNTESDIAGAIGYGWNSALVRTGVYKDASGPPNHQPTILVDNVEVAVKEAIRREWNLS</sequence>
<feature type="region of interest" description="Disordered" evidence="1">
    <location>
        <begin position="292"/>
        <end position="323"/>
    </location>
</feature>
<dbReference type="Pfam" id="PF13242">
    <property type="entry name" value="Hydrolase_like"/>
    <property type="match status" value="1"/>
</dbReference>
<dbReference type="PANTHER" id="PTHR14269:SF4">
    <property type="entry name" value="CAT EYE SYNDROME CRITICAL REGION PROTEIN 5"/>
    <property type="match status" value="1"/>
</dbReference>
<keyword evidence="2" id="KW-0378">Hydrolase</keyword>
<feature type="compositionally biased region" description="Low complexity" evidence="1">
    <location>
        <begin position="292"/>
        <end position="306"/>
    </location>
</feature>